<reference evidence="2 3" key="1">
    <citation type="journal article" date="2023" name="Mol. Biol. Evol.">
        <title>Genomics of Secondarily Temperate Adaptation in the Only Non-Antarctic Icefish.</title>
        <authorList>
            <person name="Rivera-Colon A.G."/>
            <person name="Rayamajhi N."/>
            <person name="Minhas B.F."/>
            <person name="Madrigal G."/>
            <person name="Bilyk K.T."/>
            <person name="Yoon V."/>
            <person name="Hune M."/>
            <person name="Gregory S."/>
            <person name="Cheng C.H.C."/>
            <person name="Catchen J.M."/>
        </authorList>
    </citation>
    <scope>NUCLEOTIDE SEQUENCE [LARGE SCALE GENOMIC DNA]</scope>
    <source>
        <strain evidence="2">JC2023a</strain>
    </source>
</reference>
<comment type="caution">
    <text evidence="2">The sequence shown here is derived from an EMBL/GenBank/DDBJ whole genome shotgun (WGS) entry which is preliminary data.</text>
</comment>
<evidence type="ECO:0000313" key="2">
    <source>
        <dbReference type="EMBL" id="KAK5885578.1"/>
    </source>
</evidence>
<sequence>MRSRRGGRGGAAGWGRVRGWRSCRARQSGPAAGRGSKRGGPRSAKRQFRGGGGQAVSRRAAQSAVGRGNRADRVRRGCHEQRHMSSAQARAGRSWTVARLQPVSPQGTGPWR</sequence>
<evidence type="ECO:0000256" key="1">
    <source>
        <dbReference type="SAM" id="MobiDB-lite"/>
    </source>
</evidence>
<feature type="compositionally biased region" description="Basic residues" evidence="1">
    <location>
        <begin position="35"/>
        <end position="48"/>
    </location>
</feature>
<keyword evidence="3" id="KW-1185">Reference proteome</keyword>
<protein>
    <submittedName>
        <fullName evidence="2">Uncharacterized protein</fullName>
    </submittedName>
</protein>
<accession>A0AAN8GPG9</accession>
<feature type="region of interest" description="Disordered" evidence="1">
    <location>
        <begin position="1"/>
        <end position="112"/>
    </location>
</feature>
<name>A0AAN8GPG9_9TELE</name>
<dbReference type="EMBL" id="JAULUE010002060">
    <property type="protein sequence ID" value="KAK5885578.1"/>
    <property type="molecule type" value="Genomic_DNA"/>
</dbReference>
<gene>
    <name evidence="2" type="ORF">CesoFtcFv8_019276</name>
</gene>
<dbReference type="AlphaFoldDB" id="A0AAN8GPG9"/>
<feature type="compositionally biased region" description="Polar residues" evidence="1">
    <location>
        <begin position="103"/>
        <end position="112"/>
    </location>
</feature>
<organism evidence="2 3">
    <name type="scientific">Champsocephalus esox</name>
    <name type="common">pike icefish</name>
    <dbReference type="NCBI Taxonomy" id="159716"/>
    <lineage>
        <taxon>Eukaryota</taxon>
        <taxon>Metazoa</taxon>
        <taxon>Chordata</taxon>
        <taxon>Craniata</taxon>
        <taxon>Vertebrata</taxon>
        <taxon>Euteleostomi</taxon>
        <taxon>Actinopterygii</taxon>
        <taxon>Neopterygii</taxon>
        <taxon>Teleostei</taxon>
        <taxon>Neoteleostei</taxon>
        <taxon>Acanthomorphata</taxon>
        <taxon>Eupercaria</taxon>
        <taxon>Perciformes</taxon>
        <taxon>Notothenioidei</taxon>
        <taxon>Channichthyidae</taxon>
        <taxon>Champsocephalus</taxon>
    </lineage>
</organism>
<feature type="compositionally biased region" description="Basic and acidic residues" evidence="1">
    <location>
        <begin position="69"/>
        <end position="83"/>
    </location>
</feature>
<proteinExistence type="predicted"/>
<evidence type="ECO:0000313" key="3">
    <source>
        <dbReference type="Proteomes" id="UP001335648"/>
    </source>
</evidence>
<dbReference type="Proteomes" id="UP001335648">
    <property type="component" value="Unassembled WGS sequence"/>
</dbReference>